<dbReference type="PANTHER" id="PTHR34580:SF3">
    <property type="entry name" value="PROTEIN PAFB"/>
    <property type="match status" value="1"/>
</dbReference>
<evidence type="ECO:0000313" key="2">
    <source>
        <dbReference type="EMBL" id="MBB2994223.1"/>
    </source>
</evidence>
<sequence>MPIPVARRRAEQMSHRVWVDVEPGAPRHVMSVLEHALIEQVSININYLDAGGTPTRREVEPMIFAFSGGRWLLVAWCRLRGAIRWFRFSRIHRATATRNPCAGHDIADIGEPPASARSVR</sequence>
<feature type="domain" description="WYL" evidence="1">
    <location>
        <begin position="29"/>
        <end position="95"/>
    </location>
</feature>
<gene>
    <name evidence="2" type="ORF">E9229_000414</name>
</gene>
<accession>A0A839QF30</accession>
<reference evidence="2 3" key="1">
    <citation type="submission" date="2020-08" db="EMBL/GenBank/DDBJ databases">
        <title>Sequencing the genomes of 1000 actinobacteria strains.</title>
        <authorList>
            <person name="Klenk H.-P."/>
        </authorList>
    </citation>
    <scope>NUCLEOTIDE SEQUENCE [LARGE SCALE GENOMIC DNA]</scope>
    <source>
        <strain evidence="2 3">DSM 22826</strain>
    </source>
</reference>
<dbReference type="PANTHER" id="PTHR34580">
    <property type="match status" value="1"/>
</dbReference>
<dbReference type="Proteomes" id="UP000523000">
    <property type="component" value="Unassembled WGS sequence"/>
</dbReference>
<dbReference type="InterPro" id="IPR051534">
    <property type="entry name" value="CBASS_pafABC_assoc_protein"/>
</dbReference>
<keyword evidence="3" id="KW-1185">Reference proteome</keyword>
<keyword evidence="2" id="KW-0238">DNA-binding</keyword>
<organism evidence="2 3">
    <name type="scientific">Paeniglutamicibacter cryotolerans</name>
    <dbReference type="NCBI Taxonomy" id="670079"/>
    <lineage>
        <taxon>Bacteria</taxon>
        <taxon>Bacillati</taxon>
        <taxon>Actinomycetota</taxon>
        <taxon>Actinomycetes</taxon>
        <taxon>Micrococcales</taxon>
        <taxon>Micrococcaceae</taxon>
        <taxon>Paeniglutamicibacter</taxon>
    </lineage>
</organism>
<dbReference type="AlphaFoldDB" id="A0A839QF30"/>
<comment type="caution">
    <text evidence="2">The sequence shown here is derived from an EMBL/GenBank/DDBJ whole genome shotgun (WGS) entry which is preliminary data.</text>
</comment>
<protein>
    <submittedName>
        <fullName evidence="2">Putative DNA-binding transcriptional regulator YafY</fullName>
    </submittedName>
</protein>
<evidence type="ECO:0000313" key="3">
    <source>
        <dbReference type="Proteomes" id="UP000523000"/>
    </source>
</evidence>
<dbReference type="Pfam" id="PF13280">
    <property type="entry name" value="WYL"/>
    <property type="match status" value="1"/>
</dbReference>
<dbReference type="InterPro" id="IPR026881">
    <property type="entry name" value="WYL_dom"/>
</dbReference>
<dbReference type="GO" id="GO:0003677">
    <property type="term" value="F:DNA binding"/>
    <property type="evidence" value="ECO:0007669"/>
    <property type="project" value="UniProtKB-KW"/>
</dbReference>
<dbReference type="PROSITE" id="PS52050">
    <property type="entry name" value="WYL"/>
    <property type="match status" value="1"/>
</dbReference>
<evidence type="ECO:0000259" key="1">
    <source>
        <dbReference type="Pfam" id="PF13280"/>
    </source>
</evidence>
<proteinExistence type="predicted"/>
<dbReference type="RefSeq" id="WP_183509595.1">
    <property type="nucleotide sequence ID" value="NZ_BAABGK010000041.1"/>
</dbReference>
<dbReference type="EMBL" id="JACHVS010000001">
    <property type="protein sequence ID" value="MBB2994223.1"/>
    <property type="molecule type" value="Genomic_DNA"/>
</dbReference>
<name>A0A839QF30_9MICC</name>